<keyword evidence="5" id="KW-1185">Reference proteome</keyword>
<dbReference type="RefSeq" id="WP_121047181.1">
    <property type="nucleotide sequence ID" value="NZ_AP018711.1"/>
</dbReference>
<organism evidence="2 4">
    <name type="scientific">Sphingosinicella microcystinivorans</name>
    <dbReference type="NCBI Taxonomy" id="335406"/>
    <lineage>
        <taxon>Bacteria</taxon>
        <taxon>Pseudomonadati</taxon>
        <taxon>Pseudomonadota</taxon>
        <taxon>Alphaproteobacteria</taxon>
        <taxon>Sphingomonadales</taxon>
        <taxon>Sphingosinicellaceae</taxon>
        <taxon>Sphingosinicella</taxon>
    </lineage>
</organism>
<gene>
    <name evidence="3" type="ORF">DFR51_0195</name>
    <name evidence="2" type="ORF">SmB9_12280</name>
</gene>
<dbReference type="Proteomes" id="UP000276029">
    <property type="component" value="Unassembled WGS sequence"/>
</dbReference>
<proteinExistence type="predicted"/>
<evidence type="ECO:0000313" key="4">
    <source>
        <dbReference type="Proteomes" id="UP000275727"/>
    </source>
</evidence>
<dbReference type="KEGG" id="smic:SmB9_12280"/>
<evidence type="ECO:0000313" key="3">
    <source>
        <dbReference type="EMBL" id="RKS90656.1"/>
    </source>
</evidence>
<protein>
    <submittedName>
        <fullName evidence="2">Uncharacterized protein</fullName>
    </submittedName>
</protein>
<dbReference type="EMBL" id="AP018711">
    <property type="protein sequence ID" value="BBE33570.1"/>
    <property type="molecule type" value="Genomic_DNA"/>
</dbReference>
<evidence type="ECO:0000256" key="1">
    <source>
        <dbReference type="SAM" id="Coils"/>
    </source>
</evidence>
<feature type="coiled-coil region" evidence="1">
    <location>
        <begin position="51"/>
        <end position="78"/>
    </location>
</feature>
<keyword evidence="1" id="KW-0175">Coiled coil</keyword>
<name>A0AAD1D4P3_SPHMI</name>
<dbReference type="AlphaFoldDB" id="A0AAD1D4P3"/>
<sequence>MPAEVGFLIGLLAGAAGMWLVQVCSRRGAASEPAEASAETPVYSFERELESRRLAAENAALITQMEDVRERLATLERLAIDRSTRLADEIEALRA</sequence>
<accession>A0AAD1D4P3</accession>
<evidence type="ECO:0000313" key="2">
    <source>
        <dbReference type="EMBL" id="BBE33570.1"/>
    </source>
</evidence>
<reference evidence="3 5" key="2">
    <citation type="submission" date="2018-10" db="EMBL/GenBank/DDBJ databases">
        <title>Genomic Encyclopedia of Type Strains, Phase IV (KMG-IV): sequencing the most valuable type-strain genomes for metagenomic binning, comparative biology and taxonomic classification.</title>
        <authorList>
            <person name="Goeker M."/>
        </authorList>
    </citation>
    <scope>NUCLEOTIDE SEQUENCE [LARGE SCALE GENOMIC DNA]</scope>
    <source>
        <strain evidence="3 5">DSM 19791</strain>
    </source>
</reference>
<dbReference type="Proteomes" id="UP000275727">
    <property type="component" value="Chromosome"/>
</dbReference>
<evidence type="ECO:0000313" key="5">
    <source>
        <dbReference type="Proteomes" id="UP000276029"/>
    </source>
</evidence>
<dbReference type="EMBL" id="RBWX01000007">
    <property type="protein sequence ID" value="RKS90656.1"/>
    <property type="molecule type" value="Genomic_DNA"/>
</dbReference>
<reference evidence="2 4" key="1">
    <citation type="submission" date="2018-06" db="EMBL/GenBank/DDBJ databases">
        <title>Complete Genome Sequence of the Microcystin-Degrading Bacterium Sphingosinicella microcystinivorans Strain B-9.</title>
        <authorList>
            <person name="Jin H."/>
            <person name="Nishizawa T."/>
            <person name="Guo Y."/>
            <person name="Nishizawa A."/>
            <person name="Park H."/>
            <person name="Kato H."/>
            <person name="Tsuji K."/>
            <person name="Harada K."/>
        </authorList>
    </citation>
    <scope>NUCLEOTIDE SEQUENCE [LARGE SCALE GENOMIC DNA]</scope>
    <source>
        <strain evidence="2 4">B9</strain>
    </source>
</reference>